<dbReference type="PANTHER" id="PTHR43207">
    <property type="entry name" value="AROGENATE DEHYDROGENASE-RELATED"/>
    <property type="match status" value="1"/>
</dbReference>
<dbReference type="InterPro" id="IPR046826">
    <property type="entry name" value="PDH_N"/>
</dbReference>
<dbReference type="Gene3D" id="3.40.50.720">
    <property type="entry name" value="NAD(P)-binding Rossmann-like Domain"/>
    <property type="match status" value="2"/>
</dbReference>
<reference evidence="3" key="3">
    <citation type="submission" date="2018-07" db="EMBL/GenBank/DDBJ databases">
        <title>WGS assembly of Glycine max.</title>
        <authorList>
            <person name="Schmutz J."/>
            <person name="Cannon S."/>
            <person name="Schlueter J."/>
            <person name="Ma J."/>
            <person name="Mitros T."/>
            <person name="Nelson W."/>
            <person name="Hyten D."/>
            <person name="Song Q."/>
            <person name="Thelen J."/>
            <person name="Cheng J."/>
            <person name="Xu D."/>
            <person name="Hellsten U."/>
            <person name="May G."/>
            <person name="Yu Y."/>
            <person name="Sakurai T."/>
            <person name="Umezawa T."/>
            <person name="Bhattacharyya M."/>
            <person name="Sandhu D."/>
            <person name="Valliyodan B."/>
            <person name="Lindquist E."/>
            <person name="Peto M."/>
            <person name="Grant D."/>
            <person name="Shu S."/>
            <person name="Goodstein D."/>
            <person name="Barry K."/>
            <person name="Futrell-Griggs M."/>
            <person name="Abernathy B."/>
            <person name="Du J."/>
            <person name="Tian Z."/>
            <person name="Zhu L."/>
            <person name="Gill N."/>
            <person name="Joshi T."/>
            <person name="Libault M."/>
            <person name="Sethuraman A."/>
            <person name="Zhang X."/>
            <person name="Shinozaki K."/>
            <person name="Nguyen H."/>
            <person name="Wing R."/>
            <person name="Cregan P."/>
            <person name="Specht J."/>
            <person name="Grimwood J."/>
            <person name="Rokhsar D."/>
            <person name="Stacey G."/>
            <person name="Shoemaker R."/>
            <person name="Jackson S."/>
        </authorList>
    </citation>
    <scope>NUCLEOTIDE SEQUENCE</scope>
    <source>
        <tissue evidence="3">Callus</tissue>
    </source>
</reference>
<dbReference type="Pfam" id="PF02153">
    <property type="entry name" value="PDH_N"/>
    <property type="match status" value="1"/>
</dbReference>
<dbReference type="SUPFAM" id="SSF48179">
    <property type="entry name" value="6-phosphogluconate dehydrogenase C-terminal domain-like"/>
    <property type="match status" value="1"/>
</dbReference>
<evidence type="ECO:0000313" key="5">
    <source>
        <dbReference type="Proteomes" id="UP000008827"/>
    </source>
</evidence>
<feature type="domain" description="Prephenate/arogenate dehydrogenase" evidence="2">
    <location>
        <begin position="69"/>
        <end position="344"/>
    </location>
</feature>
<evidence type="ECO:0000259" key="2">
    <source>
        <dbReference type="PROSITE" id="PS51176"/>
    </source>
</evidence>
<dbReference type="GO" id="GO:0070403">
    <property type="term" value="F:NAD+ binding"/>
    <property type="evidence" value="ECO:0007669"/>
    <property type="project" value="InterPro"/>
</dbReference>
<reference evidence="3 4" key="1">
    <citation type="journal article" date="2010" name="Nature">
        <title>Genome sequence of the palaeopolyploid soybean.</title>
        <authorList>
            <person name="Schmutz J."/>
            <person name="Cannon S.B."/>
            <person name="Schlueter J."/>
            <person name="Ma J."/>
            <person name="Mitros T."/>
            <person name="Nelson W."/>
            <person name="Hyten D.L."/>
            <person name="Song Q."/>
            <person name="Thelen J.J."/>
            <person name="Cheng J."/>
            <person name="Xu D."/>
            <person name="Hellsten U."/>
            <person name="May G.D."/>
            <person name="Yu Y."/>
            <person name="Sakurai T."/>
            <person name="Umezawa T."/>
            <person name="Bhattacharyya M.K."/>
            <person name="Sandhu D."/>
            <person name="Valliyodan B."/>
            <person name="Lindquist E."/>
            <person name="Peto M."/>
            <person name="Grant D."/>
            <person name="Shu S."/>
            <person name="Goodstein D."/>
            <person name="Barry K."/>
            <person name="Futrell-Griggs M."/>
            <person name="Abernathy B."/>
            <person name="Du J."/>
            <person name="Tian Z."/>
            <person name="Zhu L."/>
            <person name="Gill N."/>
            <person name="Joshi T."/>
            <person name="Libault M."/>
            <person name="Sethuraman A."/>
            <person name="Zhang X.-C."/>
            <person name="Shinozaki K."/>
            <person name="Nguyen H.T."/>
            <person name="Wing R.A."/>
            <person name="Cregan P."/>
            <person name="Specht J."/>
            <person name="Grimwood J."/>
            <person name="Rokhsar D."/>
            <person name="Stacey G."/>
            <person name="Shoemaker R.C."/>
            <person name="Jackson S.A."/>
        </authorList>
    </citation>
    <scope>NUCLEOTIDE SEQUENCE [LARGE SCALE GENOMIC DNA]</scope>
    <source>
        <strain evidence="4">cv. Williams 82</strain>
        <tissue evidence="3">Callus</tissue>
    </source>
</reference>
<evidence type="ECO:0000256" key="1">
    <source>
        <dbReference type="ARBA" id="ARBA00023002"/>
    </source>
</evidence>
<dbReference type="Pfam" id="PF03807">
    <property type="entry name" value="F420_oxidored"/>
    <property type="match status" value="1"/>
</dbReference>
<dbReference type="STRING" id="3847.K7LXN0"/>
<dbReference type="GO" id="GO:0008977">
    <property type="term" value="F:prephenate dehydrogenase (NAD+) activity"/>
    <property type="evidence" value="ECO:0007669"/>
    <property type="project" value="InterPro"/>
</dbReference>
<protein>
    <recommendedName>
        <fullName evidence="2">Prephenate/arogenate dehydrogenase domain-containing protein</fullName>
    </recommendedName>
</protein>
<dbReference type="Pfam" id="PF26213">
    <property type="entry name" value="TYRAAT1_C"/>
    <property type="match status" value="2"/>
</dbReference>
<dbReference type="PROSITE" id="PS51176">
    <property type="entry name" value="PDH_ADH"/>
    <property type="match status" value="2"/>
</dbReference>
<organism evidence="3">
    <name type="scientific">Glycine max</name>
    <name type="common">Soybean</name>
    <name type="synonym">Glycine hispida</name>
    <dbReference type="NCBI Taxonomy" id="3847"/>
    <lineage>
        <taxon>Eukaryota</taxon>
        <taxon>Viridiplantae</taxon>
        <taxon>Streptophyta</taxon>
        <taxon>Embryophyta</taxon>
        <taxon>Tracheophyta</taxon>
        <taxon>Spermatophyta</taxon>
        <taxon>Magnoliopsida</taxon>
        <taxon>eudicotyledons</taxon>
        <taxon>Gunneridae</taxon>
        <taxon>Pentapetalae</taxon>
        <taxon>rosids</taxon>
        <taxon>fabids</taxon>
        <taxon>Fabales</taxon>
        <taxon>Fabaceae</taxon>
        <taxon>Papilionoideae</taxon>
        <taxon>50 kb inversion clade</taxon>
        <taxon>NPAAA clade</taxon>
        <taxon>indigoferoid/millettioid clade</taxon>
        <taxon>Phaseoleae</taxon>
        <taxon>Glycine</taxon>
        <taxon>Glycine subgen. Soja</taxon>
    </lineage>
</organism>
<dbReference type="SUPFAM" id="SSF51735">
    <property type="entry name" value="NAD(P)-binding Rossmann-fold domains"/>
    <property type="match status" value="2"/>
</dbReference>
<dbReference type="EMBL" id="CM000846">
    <property type="protein sequence ID" value="KRH18376.1"/>
    <property type="molecule type" value="Genomic_DNA"/>
</dbReference>
<accession>K7LXN0</accession>
<dbReference type="GO" id="GO:0004665">
    <property type="term" value="F:prephenate dehydrogenase (NADP+) activity"/>
    <property type="evidence" value="ECO:0007669"/>
    <property type="project" value="InterPro"/>
</dbReference>
<keyword evidence="5" id="KW-1185">Reference proteome</keyword>
<evidence type="ECO:0000313" key="4">
    <source>
        <dbReference type="EnsemblPlants" id="KRH18376"/>
    </source>
</evidence>
<dbReference type="PaxDb" id="3847-GLYMA13G06340.2"/>
<proteinExistence type="predicted"/>
<dbReference type="HOGENOM" id="CLU_442363_0_0_1"/>
<keyword evidence="1" id="KW-0560">Oxidoreductase</keyword>
<dbReference type="PANTHER" id="PTHR43207:SF8">
    <property type="entry name" value="AROGENATE DEHYDROGENASE 1, CHLOROPLASTIC"/>
    <property type="match status" value="1"/>
</dbReference>
<dbReference type="InParanoid" id="K7LXN0"/>
<dbReference type="InterPro" id="IPR003099">
    <property type="entry name" value="Prephen_DH"/>
</dbReference>
<dbReference type="Gramene" id="KRH18376">
    <property type="protein sequence ID" value="KRH18376"/>
    <property type="gene ID" value="GLYMA_13G055500"/>
</dbReference>
<sequence length="636" mass="72498">MLSVSSFRPPAVYPTLLHCPRLHHVNVSLFCSLSNGASSSCRSLGILRAIYRESEVPAQQLHHVQNQKLKIGIIGFGKFGQFLARTLVRQGHTVLAHSRSDYTHVALELGVTFFENPHDLCDERPEVILLCCSILSARHVLLTLPLQRLEPGTLFVDVLSVKEFPKKLLLDVLPSNLDILCSHPMFGPDSASCGWSGRRFMFDKVRIRNEERCNKFLDVFKRERCEMVEMSCEDHDKLSAKTQFITHTIGRVLGMLDLEKTRIYTKGYESLLNLKENTAKDSFDLYYGLFILNKNSPDMLGRLCFAFQELRKQLLKGVHVVVREHLFENPVTAKVQNLQDTASFHSDVSEYKSSLSSDYSYNNLKLKIAIVGFGNFGQFLAKTIVRQGHQVLAYSRSDYSTVAKELGVTYFRNADDLCAQHPEVILLCTSILSTEGVLKSFPWQKLERSTLFVDVLSVKEFHRNLFLQHLPLDFDVLCTHPMFGPQSAKDGWSGFLFVFDKVRIGTDEARTSRCDLFLNIFSSEGCQLVEMSCAEHDRQAVGSQFITHTVGRMLEKLDFLEPTKIDTIGFESLLNLMDNTVRDSFDLYNGLFLFNENSRQQLEEFHLAFESLQNQLLDHALDNLKQVLILEEESHD</sequence>
<dbReference type="eggNOG" id="KOG2380">
    <property type="taxonomic scope" value="Eukaryota"/>
</dbReference>
<gene>
    <name evidence="3" type="ORF">GLYMA_13G055500</name>
</gene>
<dbReference type="EnsemblPlants" id="KRH18376">
    <property type="protein sequence ID" value="KRH18376"/>
    <property type="gene ID" value="GLYMA_13G055500"/>
</dbReference>
<dbReference type="SMR" id="K7LXN0"/>
<feature type="domain" description="Prephenate/arogenate dehydrogenase" evidence="2">
    <location>
        <begin position="366"/>
        <end position="636"/>
    </location>
</feature>
<dbReference type="GO" id="GO:0033730">
    <property type="term" value="F:arogenate dehydrogenase (NADP+) activity"/>
    <property type="evidence" value="ECO:0007669"/>
    <property type="project" value="InterPro"/>
</dbReference>
<dbReference type="AlphaFoldDB" id="K7LXN0"/>
<evidence type="ECO:0000313" key="3">
    <source>
        <dbReference type="EMBL" id="KRH18376.1"/>
    </source>
</evidence>
<name>K7LXN0_SOYBN</name>
<dbReference type="InterPro" id="IPR059064">
    <property type="entry name" value="TYRAAT2_C"/>
</dbReference>
<dbReference type="InterPro" id="IPR036291">
    <property type="entry name" value="NAD(P)-bd_dom_sf"/>
</dbReference>
<dbReference type="InterPro" id="IPR028939">
    <property type="entry name" value="P5C_Rdtase_cat_N"/>
</dbReference>
<dbReference type="InterPro" id="IPR008927">
    <property type="entry name" value="6-PGluconate_DH-like_C_sf"/>
</dbReference>
<dbReference type="GO" id="GO:0006571">
    <property type="term" value="P:tyrosine biosynthetic process"/>
    <property type="evidence" value="ECO:0007669"/>
    <property type="project" value="InterPro"/>
</dbReference>
<dbReference type="InterPro" id="IPR045011">
    <property type="entry name" value="TYRAAT1/2"/>
</dbReference>
<dbReference type="Proteomes" id="UP000008827">
    <property type="component" value="Chromosome 13"/>
</dbReference>
<reference evidence="4" key="2">
    <citation type="submission" date="2018-02" db="UniProtKB">
        <authorList>
            <consortium name="EnsemblPlants"/>
        </authorList>
    </citation>
    <scope>IDENTIFICATION</scope>
    <source>
        <strain evidence="4">Williams 82</strain>
    </source>
</reference>